<accession>A0A875S7F5</accession>
<dbReference type="OrthoDB" id="3997563at2759"/>
<dbReference type="InterPro" id="IPR009571">
    <property type="entry name" value="SUR7/Rim9-like_fungi"/>
</dbReference>
<dbReference type="Pfam" id="PF06687">
    <property type="entry name" value="SUR7"/>
    <property type="match status" value="1"/>
</dbReference>
<dbReference type="InterPro" id="IPR052413">
    <property type="entry name" value="SUR7_domain"/>
</dbReference>
<evidence type="ECO:0000313" key="2">
    <source>
        <dbReference type="EMBL" id="QPG75639.1"/>
    </source>
</evidence>
<keyword evidence="1" id="KW-0472">Membrane</keyword>
<feature type="transmembrane region" description="Helical" evidence="1">
    <location>
        <begin position="6"/>
        <end position="25"/>
    </location>
</feature>
<evidence type="ECO:0000313" key="3">
    <source>
        <dbReference type="Proteomes" id="UP000662931"/>
    </source>
</evidence>
<keyword evidence="1" id="KW-0812">Transmembrane</keyword>
<proteinExistence type="predicted"/>
<dbReference type="GO" id="GO:0051285">
    <property type="term" value="C:cell cortex of cell tip"/>
    <property type="evidence" value="ECO:0007669"/>
    <property type="project" value="TreeGrafter"/>
</dbReference>
<dbReference type="PANTHER" id="PTHR28019:SF2">
    <property type="entry name" value="CELL MEMBRANE PROTEIN YLR413W-RELATED"/>
    <property type="match status" value="1"/>
</dbReference>
<organism evidence="2 3">
    <name type="scientific">Eeniella nana</name>
    <name type="common">Yeast</name>
    <name type="synonym">Brettanomyces nanus</name>
    <dbReference type="NCBI Taxonomy" id="13502"/>
    <lineage>
        <taxon>Eukaryota</taxon>
        <taxon>Fungi</taxon>
        <taxon>Dikarya</taxon>
        <taxon>Ascomycota</taxon>
        <taxon>Saccharomycotina</taxon>
        <taxon>Pichiomycetes</taxon>
        <taxon>Pichiales</taxon>
        <taxon>Pichiaceae</taxon>
        <taxon>Brettanomyces</taxon>
    </lineage>
</organism>
<evidence type="ECO:0000256" key="1">
    <source>
        <dbReference type="SAM" id="Phobius"/>
    </source>
</evidence>
<dbReference type="GO" id="GO:0005886">
    <property type="term" value="C:plasma membrane"/>
    <property type="evidence" value="ECO:0007669"/>
    <property type="project" value="InterPro"/>
</dbReference>
<feature type="transmembrane region" description="Helical" evidence="1">
    <location>
        <begin position="160"/>
        <end position="181"/>
    </location>
</feature>
<gene>
    <name evidence="2" type="ORF">FOA43_002996</name>
</gene>
<dbReference type="PANTHER" id="PTHR28019">
    <property type="entry name" value="CELL MEMBRANE PROTEIN YLR413W-RELATED"/>
    <property type="match status" value="1"/>
</dbReference>
<dbReference type="RefSeq" id="XP_038779204.1">
    <property type="nucleotide sequence ID" value="XM_038923276.1"/>
</dbReference>
<dbReference type="KEGG" id="bnn:FOA43_002996"/>
<protein>
    <submittedName>
        <fullName evidence="2">Uncharacterized protein</fullName>
    </submittedName>
</protein>
<feature type="transmembrane region" description="Helical" evidence="1">
    <location>
        <begin position="237"/>
        <end position="257"/>
    </location>
</feature>
<keyword evidence="1" id="KW-1133">Transmembrane helix</keyword>
<feature type="transmembrane region" description="Helical" evidence="1">
    <location>
        <begin position="193"/>
        <end position="216"/>
    </location>
</feature>
<dbReference type="AlphaFoldDB" id="A0A875S7F5"/>
<keyword evidence="3" id="KW-1185">Reference proteome</keyword>
<dbReference type="GeneID" id="62196397"/>
<dbReference type="EMBL" id="CP064814">
    <property type="protein sequence ID" value="QPG75639.1"/>
    <property type="molecule type" value="Genomic_DNA"/>
</dbReference>
<reference evidence="2" key="1">
    <citation type="submission" date="2020-10" db="EMBL/GenBank/DDBJ databases">
        <authorList>
            <person name="Roach M.J.R."/>
        </authorList>
    </citation>
    <scope>NUCLEOTIDE SEQUENCE</scope>
    <source>
        <strain evidence="2">CBS 1945</strain>
    </source>
</reference>
<sequence>MLGGFFYTIITELVLAAALVTLLLANLGSITTHKGITSIYLLELNLSELSIDTVFPSLSDIDSISDLGLDDAYVLGMYGYCQGTGGTTNSTTSDEVVYDTNFTASSCTHAKPMYVFDPVTFLLDQVNDVAGTELTTSDVNLPSSIENYVKIAQNLSKATYITSCIAIGLNFIVLVLTLFIYCCNLGLVSSLGLVEVVAFLAAIIASGCSTGMYVFIETHFNDKLSKYGIHAALSKNYLILTWVGTVLSAAAAVLLLANSCFRCCCGGRRRDNFEEEEQFMPIEKL</sequence>
<dbReference type="Proteomes" id="UP000662931">
    <property type="component" value="Chromosome 3"/>
</dbReference>
<dbReference type="GO" id="GO:0031505">
    <property type="term" value="P:fungal-type cell wall organization"/>
    <property type="evidence" value="ECO:0007669"/>
    <property type="project" value="TreeGrafter"/>
</dbReference>
<name>A0A875S7F5_EENNA</name>